<evidence type="ECO:0000256" key="1">
    <source>
        <dbReference type="ARBA" id="ARBA00008455"/>
    </source>
</evidence>
<dbReference type="PROSITE" id="PS50948">
    <property type="entry name" value="PAN"/>
    <property type="match status" value="2"/>
</dbReference>
<dbReference type="InterPro" id="IPR003609">
    <property type="entry name" value="Pan_app"/>
</dbReference>
<keyword evidence="3" id="KW-0865">Zymogen</keyword>
<keyword evidence="4" id="KW-1015">Disulfide bond</keyword>
<dbReference type="Proteomes" id="UP001209570">
    <property type="component" value="Unassembled WGS sequence"/>
</dbReference>
<proteinExistence type="inferred from homology"/>
<dbReference type="InterPro" id="IPR038765">
    <property type="entry name" value="Papain-like_cys_pep_sf"/>
</dbReference>
<dbReference type="GO" id="GO:0006508">
    <property type="term" value="P:proteolysis"/>
    <property type="evidence" value="ECO:0007669"/>
    <property type="project" value="InterPro"/>
</dbReference>
<evidence type="ECO:0000259" key="5">
    <source>
        <dbReference type="PROSITE" id="PS50948"/>
    </source>
</evidence>
<dbReference type="InterPro" id="IPR000668">
    <property type="entry name" value="Peptidase_C1A_C"/>
</dbReference>
<comment type="similarity">
    <text evidence="1">Belongs to the peptidase C1 family.</text>
</comment>
<dbReference type="PANTHER" id="PTHR12411">
    <property type="entry name" value="CYSTEINE PROTEASE FAMILY C1-RELATED"/>
    <property type="match status" value="1"/>
</dbReference>
<dbReference type="PRINTS" id="PR00705">
    <property type="entry name" value="PAPAIN"/>
</dbReference>
<reference evidence="6" key="1">
    <citation type="submission" date="2021-12" db="EMBL/GenBank/DDBJ databases">
        <title>Prjna785345.</title>
        <authorList>
            <person name="Rujirawat T."/>
            <person name="Krajaejun T."/>
        </authorList>
    </citation>
    <scope>NUCLEOTIDE SEQUENCE</scope>
    <source>
        <strain evidence="6">Pi057C3</strain>
    </source>
</reference>
<dbReference type="Pfam" id="PF00112">
    <property type="entry name" value="Peptidase_C1"/>
    <property type="match status" value="1"/>
</dbReference>
<gene>
    <name evidence="6" type="ORF">P43SY_006331</name>
</gene>
<dbReference type="Gene3D" id="3.50.4.10">
    <property type="entry name" value="Hepatocyte Growth Factor"/>
    <property type="match status" value="3"/>
</dbReference>
<dbReference type="Pfam" id="PF14295">
    <property type="entry name" value="PAN_4"/>
    <property type="match status" value="3"/>
</dbReference>
<dbReference type="GO" id="GO:0005576">
    <property type="term" value="C:extracellular region"/>
    <property type="evidence" value="ECO:0007669"/>
    <property type="project" value="InterPro"/>
</dbReference>
<dbReference type="InterPro" id="IPR013128">
    <property type="entry name" value="Peptidase_C1A"/>
</dbReference>
<dbReference type="InterPro" id="IPR039417">
    <property type="entry name" value="Peptidase_C1A_papain-like"/>
</dbReference>
<protein>
    <recommendedName>
        <fullName evidence="5">Apple domain-containing protein</fullName>
    </recommendedName>
</protein>
<dbReference type="Gene3D" id="3.90.70.10">
    <property type="entry name" value="Cysteine proteinases"/>
    <property type="match status" value="1"/>
</dbReference>
<evidence type="ECO:0000313" key="6">
    <source>
        <dbReference type="EMBL" id="KAJ0395624.1"/>
    </source>
</evidence>
<accession>A0AAD5LBQ7</accession>
<organism evidence="6 7">
    <name type="scientific">Pythium insidiosum</name>
    <name type="common">Pythiosis disease agent</name>
    <dbReference type="NCBI Taxonomy" id="114742"/>
    <lineage>
        <taxon>Eukaryota</taxon>
        <taxon>Sar</taxon>
        <taxon>Stramenopiles</taxon>
        <taxon>Oomycota</taxon>
        <taxon>Peronosporomycetes</taxon>
        <taxon>Pythiales</taxon>
        <taxon>Pythiaceae</taxon>
        <taxon>Pythium</taxon>
    </lineage>
</organism>
<comment type="caution">
    <text evidence="6">The sequence shown here is derived from an EMBL/GenBank/DDBJ whole genome shotgun (WGS) entry which is preliminary data.</text>
</comment>
<evidence type="ECO:0000256" key="4">
    <source>
        <dbReference type="ARBA" id="ARBA00023157"/>
    </source>
</evidence>
<name>A0AAD5LBQ7_PYTIN</name>
<evidence type="ECO:0000313" key="7">
    <source>
        <dbReference type="Proteomes" id="UP001209570"/>
    </source>
</evidence>
<feature type="domain" description="Apple" evidence="5">
    <location>
        <begin position="391"/>
        <end position="467"/>
    </location>
</feature>
<evidence type="ECO:0000256" key="3">
    <source>
        <dbReference type="ARBA" id="ARBA00023145"/>
    </source>
</evidence>
<dbReference type="AlphaFoldDB" id="A0AAD5LBQ7"/>
<dbReference type="EMBL" id="JAKCXM010000334">
    <property type="protein sequence ID" value="KAJ0395624.1"/>
    <property type="molecule type" value="Genomic_DNA"/>
</dbReference>
<feature type="domain" description="Apple" evidence="5">
    <location>
        <begin position="470"/>
        <end position="538"/>
    </location>
</feature>
<dbReference type="SUPFAM" id="SSF54001">
    <property type="entry name" value="Cysteine proteinases"/>
    <property type="match status" value="1"/>
</dbReference>
<dbReference type="CDD" id="cd01100">
    <property type="entry name" value="APPLE_Factor_XI_like"/>
    <property type="match status" value="2"/>
</dbReference>
<dbReference type="InterPro" id="IPR000177">
    <property type="entry name" value="Apple"/>
</dbReference>
<dbReference type="InterPro" id="IPR000169">
    <property type="entry name" value="Pept_cys_AS"/>
</dbReference>
<keyword evidence="2" id="KW-0677">Repeat</keyword>
<dbReference type="SMART" id="SM00645">
    <property type="entry name" value="Pept_C1"/>
    <property type="match status" value="1"/>
</dbReference>
<dbReference type="PROSITE" id="PS00639">
    <property type="entry name" value="THIOL_PROTEASE_HIS"/>
    <property type="match status" value="1"/>
</dbReference>
<sequence length="538" mass="59288">MVNRSNVGAQRDLMMQRMRMQASNHTQPATRQLQAGAPLPKEVDWQKHGCVTKVKNQGQCGVCWVFAAIAALESGHCVHSGAKKTLIDLSSQDVVSCGPNKGTCAGGFAYIAYDWMLHENGGSVCTEASFPYTSTLGGTTAPKCKRLNDPTAQCVKPQLDMVSYVANEFSDHEELERVVATRPVAVQLLSGVPLFQYYTGGVLMGDDNACPARSDHEVLIVGYGERDGVKYWKIKNSWGNWWGEEGYALLERGYQGHTYGTCGIERWGYYPVFRDETTVGDDLSCSKPQYDIEILGRDLKEVTTRNLEEHCCEICRREPGCKAVTWHSSKPWTCRLKATVEGERAYRFGSGGSMKIIDPAEKDIINPTEKPIEKDIINPTKKPIKEENKMCLAPEQNVDYPGNDVAQVSTKTPQECCDACSRTAGCGAYTWSKYNGGSCFLKSRKPQSTRQDKPLPDGSAYFVSGQVYRCQALQRGVDFPGEDLSSASAKRAEECCAICRSTHGCTAFSWNGWNGGTCYLKRRAAKGVSNPYVTSASL</sequence>
<dbReference type="CDD" id="cd02248">
    <property type="entry name" value="Peptidase_C1A"/>
    <property type="match status" value="1"/>
</dbReference>
<dbReference type="GO" id="GO:0008234">
    <property type="term" value="F:cysteine-type peptidase activity"/>
    <property type="evidence" value="ECO:0007669"/>
    <property type="project" value="InterPro"/>
</dbReference>
<evidence type="ECO:0000256" key="2">
    <source>
        <dbReference type="ARBA" id="ARBA00022737"/>
    </source>
</evidence>
<keyword evidence="7" id="KW-1185">Reference proteome</keyword>
<dbReference type="PROSITE" id="PS00139">
    <property type="entry name" value="THIOL_PROTEASE_CYS"/>
    <property type="match status" value="1"/>
</dbReference>
<dbReference type="SMART" id="SM00223">
    <property type="entry name" value="APPLE"/>
    <property type="match status" value="3"/>
</dbReference>
<dbReference type="InterPro" id="IPR025660">
    <property type="entry name" value="Pept_his_AS"/>
</dbReference>